<sequence>MISAANPSASQFFAAAAQHHAEFSTKFPEGPASFHSFLADIRQSQASMQAPGPLGAAILLTPLVMCVVGAVAIALFAKNPNPAPGWMREVWATWMIVACVALLPALIYARFRSRR</sequence>
<reference evidence="3" key="1">
    <citation type="submission" date="2016-12" db="EMBL/GenBank/DDBJ databases">
        <authorList>
            <person name="Varghese N."/>
            <person name="Submissions S."/>
        </authorList>
    </citation>
    <scope>NUCLEOTIDE SEQUENCE [LARGE SCALE GENOMIC DNA]</scope>
    <source>
        <strain evidence="3">DSM 45599</strain>
    </source>
</reference>
<dbReference type="EMBL" id="FSQT01000001">
    <property type="protein sequence ID" value="SIM48289.1"/>
    <property type="molecule type" value="Genomic_DNA"/>
</dbReference>
<dbReference type="OrthoDB" id="3764233at2"/>
<dbReference type="AlphaFoldDB" id="A0A1N5TJS1"/>
<feature type="transmembrane region" description="Helical" evidence="1">
    <location>
        <begin position="54"/>
        <end position="76"/>
    </location>
</feature>
<dbReference type="Proteomes" id="UP000185124">
    <property type="component" value="Unassembled WGS sequence"/>
</dbReference>
<evidence type="ECO:0000313" key="3">
    <source>
        <dbReference type="Proteomes" id="UP000185124"/>
    </source>
</evidence>
<protein>
    <submittedName>
        <fullName evidence="2">Uncharacterized protein</fullName>
    </submittedName>
</protein>
<feature type="transmembrane region" description="Helical" evidence="1">
    <location>
        <begin position="91"/>
        <end position="109"/>
    </location>
</feature>
<accession>A0A1N5TJS1</accession>
<dbReference type="RefSeq" id="WP_074307947.1">
    <property type="nucleotide sequence ID" value="NZ_FSQT01000001.1"/>
</dbReference>
<keyword evidence="1" id="KW-0472">Membrane</keyword>
<organism evidence="2 3">
    <name type="scientific">Micromonospora cremea</name>
    <dbReference type="NCBI Taxonomy" id="709881"/>
    <lineage>
        <taxon>Bacteria</taxon>
        <taxon>Bacillati</taxon>
        <taxon>Actinomycetota</taxon>
        <taxon>Actinomycetes</taxon>
        <taxon>Micromonosporales</taxon>
        <taxon>Micromonosporaceae</taxon>
        <taxon>Micromonospora</taxon>
    </lineage>
</organism>
<name>A0A1N5TJS1_9ACTN</name>
<evidence type="ECO:0000256" key="1">
    <source>
        <dbReference type="SAM" id="Phobius"/>
    </source>
</evidence>
<proteinExistence type="predicted"/>
<keyword evidence="3" id="KW-1185">Reference proteome</keyword>
<gene>
    <name evidence="2" type="ORF">SAMN04489832_0198</name>
</gene>
<keyword evidence="1" id="KW-0812">Transmembrane</keyword>
<keyword evidence="1" id="KW-1133">Transmembrane helix</keyword>
<evidence type="ECO:0000313" key="2">
    <source>
        <dbReference type="EMBL" id="SIM48289.1"/>
    </source>
</evidence>